<dbReference type="Pfam" id="PF00072">
    <property type="entry name" value="Response_reg"/>
    <property type="match status" value="1"/>
</dbReference>
<dbReference type="PROSITE" id="PS50043">
    <property type="entry name" value="HTH_LUXR_2"/>
    <property type="match status" value="1"/>
</dbReference>
<dbReference type="RefSeq" id="WP_243576058.1">
    <property type="nucleotide sequence ID" value="NZ_CP094529.1"/>
</dbReference>
<feature type="domain" description="Response regulatory" evidence="7">
    <location>
        <begin position="10"/>
        <end position="126"/>
    </location>
</feature>
<gene>
    <name evidence="8" type="ORF">MTP08_11420</name>
</gene>
<keyword evidence="1 5" id="KW-0597">Phosphoprotein</keyword>
<dbReference type="CDD" id="cd17535">
    <property type="entry name" value="REC_NarL-like"/>
    <property type="match status" value="1"/>
</dbReference>
<dbReference type="InterPro" id="IPR039420">
    <property type="entry name" value="WalR-like"/>
</dbReference>
<dbReference type="SUPFAM" id="SSF52172">
    <property type="entry name" value="CheY-like"/>
    <property type="match status" value="1"/>
</dbReference>
<dbReference type="InterPro" id="IPR036388">
    <property type="entry name" value="WH-like_DNA-bd_sf"/>
</dbReference>
<keyword evidence="3" id="KW-0238">DNA-binding</keyword>
<evidence type="ECO:0000256" key="4">
    <source>
        <dbReference type="ARBA" id="ARBA00023163"/>
    </source>
</evidence>
<dbReference type="PROSITE" id="PS50110">
    <property type="entry name" value="RESPONSE_REGULATORY"/>
    <property type="match status" value="1"/>
</dbReference>
<dbReference type="PANTHER" id="PTHR43214">
    <property type="entry name" value="TWO-COMPONENT RESPONSE REGULATOR"/>
    <property type="match status" value="1"/>
</dbReference>
<dbReference type="InterPro" id="IPR058245">
    <property type="entry name" value="NreC/VraR/RcsB-like_REC"/>
</dbReference>
<name>A0ABY4BEQ9_9FLAO</name>
<keyword evidence="4" id="KW-0804">Transcription</keyword>
<evidence type="ECO:0000256" key="3">
    <source>
        <dbReference type="ARBA" id="ARBA00023125"/>
    </source>
</evidence>
<evidence type="ECO:0000256" key="2">
    <source>
        <dbReference type="ARBA" id="ARBA00023015"/>
    </source>
</evidence>
<dbReference type="PANTHER" id="PTHR43214:SF41">
    <property type="entry name" value="NITRATE_NITRITE RESPONSE REGULATOR PROTEIN NARP"/>
    <property type="match status" value="1"/>
</dbReference>
<dbReference type="EMBL" id="CP094529">
    <property type="protein sequence ID" value="UOE37658.1"/>
    <property type="molecule type" value="Genomic_DNA"/>
</dbReference>
<dbReference type="CDD" id="cd06170">
    <property type="entry name" value="LuxR_C_like"/>
    <property type="match status" value="1"/>
</dbReference>
<dbReference type="Gene3D" id="1.10.10.10">
    <property type="entry name" value="Winged helix-like DNA-binding domain superfamily/Winged helix DNA-binding domain"/>
    <property type="match status" value="1"/>
</dbReference>
<proteinExistence type="predicted"/>
<dbReference type="InterPro" id="IPR000792">
    <property type="entry name" value="Tscrpt_reg_LuxR_C"/>
</dbReference>
<evidence type="ECO:0000256" key="5">
    <source>
        <dbReference type="PROSITE-ProRule" id="PRU00169"/>
    </source>
</evidence>
<dbReference type="SMART" id="SM00448">
    <property type="entry name" value="REC"/>
    <property type="match status" value="1"/>
</dbReference>
<reference evidence="8 9" key="1">
    <citation type="submission" date="2022-03" db="EMBL/GenBank/DDBJ databases">
        <title>Chryseobacterium sp. isolated from the Andong Sikhe.</title>
        <authorList>
            <person name="Won M."/>
            <person name="Kim S.-J."/>
            <person name="Kwon S.-W."/>
        </authorList>
    </citation>
    <scope>NUCLEOTIDE SEQUENCE [LARGE SCALE GENOMIC DNA]</scope>
    <source>
        <strain evidence="8 9">ADR-1</strain>
    </source>
</reference>
<dbReference type="InterPro" id="IPR016032">
    <property type="entry name" value="Sig_transdc_resp-reg_C-effctor"/>
</dbReference>
<dbReference type="Gene3D" id="3.40.50.2300">
    <property type="match status" value="1"/>
</dbReference>
<feature type="modified residue" description="4-aspartylphosphate" evidence="5">
    <location>
        <position position="61"/>
    </location>
</feature>
<dbReference type="InterPro" id="IPR001789">
    <property type="entry name" value="Sig_transdc_resp-reg_receiver"/>
</dbReference>
<dbReference type="InterPro" id="IPR011006">
    <property type="entry name" value="CheY-like_superfamily"/>
</dbReference>
<dbReference type="SUPFAM" id="SSF46894">
    <property type="entry name" value="C-terminal effector domain of the bipartite response regulators"/>
    <property type="match status" value="1"/>
</dbReference>
<accession>A0ABY4BEQ9</accession>
<keyword evidence="2" id="KW-0805">Transcription regulation</keyword>
<evidence type="ECO:0000313" key="8">
    <source>
        <dbReference type="EMBL" id="UOE37658.1"/>
    </source>
</evidence>
<feature type="domain" description="HTH luxR-type" evidence="6">
    <location>
        <begin position="149"/>
        <end position="213"/>
    </location>
</feature>
<dbReference type="SMART" id="SM00421">
    <property type="entry name" value="HTH_LUXR"/>
    <property type="match status" value="1"/>
</dbReference>
<keyword evidence="9" id="KW-1185">Reference proteome</keyword>
<dbReference type="PRINTS" id="PR00038">
    <property type="entry name" value="HTHLUXR"/>
</dbReference>
<evidence type="ECO:0000313" key="9">
    <source>
        <dbReference type="Proteomes" id="UP000831068"/>
    </source>
</evidence>
<evidence type="ECO:0000259" key="7">
    <source>
        <dbReference type="PROSITE" id="PS50110"/>
    </source>
</evidence>
<sequence>MPPEDNCNYRFLLADDHSLIRQGMEFVIEEIGLEGDIFHASNLNKLMEIIEKESIDFAIIDAMFPDGNSLAVIPEIKKNSPKTKILVFSGLDERSQSLRYINAGADGFLSKMSEEEETKEAVTRFCKEGKYLSSVTQSALVEVYINPNAANPLQKLTSRELQIAELYAKGLGNLEIANILEVKQNTISTTKKRIFEKLDIENIVELIDLLKIS</sequence>
<dbReference type="Pfam" id="PF00196">
    <property type="entry name" value="GerE"/>
    <property type="match status" value="1"/>
</dbReference>
<organism evidence="8 9">
    <name type="scientific">Chryseobacterium oryzae</name>
    <dbReference type="NCBI Taxonomy" id="2929799"/>
    <lineage>
        <taxon>Bacteria</taxon>
        <taxon>Pseudomonadati</taxon>
        <taxon>Bacteroidota</taxon>
        <taxon>Flavobacteriia</taxon>
        <taxon>Flavobacteriales</taxon>
        <taxon>Weeksellaceae</taxon>
        <taxon>Chryseobacterium group</taxon>
        <taxon>Chryseobacterium</taxon>
    </lineage>
</organism>
<evidence type="ECO:0000256" key="1">
    <source>
        <dbReference type="ARBA" id="ARBA00022553"/>
    </source>
</evidence>
<dbReference type="Proteomes" id="UP000831068">
    <property type="component" value="Chromosome"/>
</dbReference>
<evidence type="ECO:0000259" key="6">
    <source>
        <dbReference type="PROSITE" id="PS50043"/>
    </source>
</evidence>
<protein>
    <submittedName>
        <fullName evidence="8">Response regulator transcription factor</fullName>
    </submittedName>
</protein>